<dbReference type="Proteomes" id="UP000265845">
    <property type="component" value="Unassembled WGS sequence"/>
</dbReference>
<feature type="transmembrane region" description="Helical" evidence="1">
    <location>
        <begin position="86"/>
        <end position="107"/>
    </location>
</feature>
<dbReference type="SMART" id="SM00014">
    <property type="entry name" value="acidPPc"/>
    <property type="match status" value="1"/>
</dbReference>
<comment type="caution">
    <text evidence="3">The sequence shown here is derived from an EMBL/GenBank/DDBJ whole genome shotgun (WGS) entry which is preliminary data.</text>
</comment>
<name>A0A399RHA2_9PROT</name>
<dbReference type="RefSeq" id="WP_119452520.1">
    <property type="nucleotide sequence ID" value="NZ_QWGA01000003.1"/>
</dbReference>
<feature type="domain" description="Phosphatidic acid phosphatase type 2/haloperoxidase" evidence="2">
    <location>
        <begin position="86"/>
        <end position="197"/>
    </location>
</feature>
<protein>
    <submittedName>
        <fullName evidence="3">PAP2 family protein</fullName>
    </submittedName>
</protein>
<dbReference type="Pfam" id="PF01569">
    <property type="entry name" value="PAP2"/>
    <property type="match status" value="1"/>
</dbReference>
<feature type="transmembrane region" description="Helical" evidence="1">
    <location>
        <begin position="52"/>
        <end position="79"/>
    </location>
</feature>
<evidence type="ECO:0000313" key="3">
    <source>
        <dbReference type="EMBL" id="RIJ31020.1"/>
    </source>
</evidence>
<dbReference type="SUPFAM" id="SSF48317">
    <property type="entry name" value="Acid phosphatase/Vanadium-dependent haloperoxidase"/>
    <property type="match status" value="1"/>
</dbReference>
<organism evidence="3 4">
    <name type="scientific">Henriciella algicola</name>
    <dbReference type="NCBI Taxonomy" id="1608422"/>
    <lineage>
        <taxon>Bacteria</taxon>
        <taxon>Pseudomonadati</taxon>
        <taxon>Pseudomonadota</taxon>
        <taxon>Alphaproteobacteria</taxon>
        <taxon>Hyphomonadales</taxon>
        <taxon>Hyphomonadaceae</taxon>
        <taxon>Henriciella</taxon>
    </lineage>
</organism>
<sequence>MRHTRSHLLPAGLAAIAFIALALAVTNEAMLVSVDLAVSDAVQAARSPATDWIVVLVTLFGDAVALTLIAISVVIALLLRRAWWAAAMSAFAFITTPLTVKLIKLLIARDRPTADLYAGVESFSFPSGHMTNSAVIYGALAIFAAYALKGAVQKLPVAGFILLIGLIGFSRVYLGAHWPTDVIGAVILASVMLFLIAWGFDQVRNADRLAKPFALAMLVMFAVWAVYGFVTLEVALDMYALDVTPEGTIEVEPVPQE</sequence>
<dbReference type="EMBL" id="QWGA01000003">
    <property type="protein sequence ID" value="RIJ31020.1"/>
    <property type="molecule type" value="Genomic_DNA"/>
</dbReference>
<feature type="transmembrane region" description="Helical" evidence="1">
    <location>
        <begin position="212"/>
        <end position="230"/>
    </location>
</feature>
<keyword evidence="1" id="KW-0812">Transmembrane</keyword>
<dbReference type="AlphaFoldDB" id="A0A399RHA2"/>
<dbReference type="PANTHER" id="PTHR14969:SF13">
    <property type="entry name" value="AT30094P"/>
    <property type="match status" value="1"/>
</dbReference>
<keyword evidence="1" id="KW-0472">Membrane</keyword>
<evidence type="ECO:0000313" key="4">
    <source>
        <dbReference type="Proteomes" id="UP000265845"/>
    </source>
</evidence>
<dbReference type="PANTHER" id="PTHR14969">
    <property type="entry name" value="SPHINGOSINE-1-PHOSPHATE PHOSPHOHYDROLASE"/>
    <property type="match status" value="1"/>
</dbReference>
<gene>
    <name evidence="3" type="ORF">D1222_01755</name>
</gene>
<keyword evidence="4" id="KW-1185">Reference proteome</keyword>
<evidence type="ECO:0000256" key="1">
    <source>
        <dbReference type="SAM" id="Phobius"/>
    </source>
</evidence>
<feature type="transmembrane region" description="Helical" evidence="1">
    <location>
        <begin position="127"/>
        <end position="148"/>
    </location>
</feature>
<reference evidence="3 4" key="1">
    <citation type="submission" date="2018-08" db="EMBL/GenBank/DDBJ databases">
        <title>Henriciella mobilis sp. nov., isolated from seawater.</title>
        <authorList>
            <person name="Cheng H."/>
            <person name="Wu Y.-H."/>
            <person name="Xu X.-W."/>
            <person name="Guo L.-L."/>
        </authorList>
    </citation>
    <scope>NUCLEOTIDE SEQUENCE [LARGE SCALE GENOMIC DNA]</scope>
    <source>
        <strain evidence="3 4">CCUG67844</strain>
    </source>
</reference>
<dbReference type="OrthoDB" id="9801622at2"/>
<dbReference type="InterPro" id="IPR000326">
    <property type="entry name" value="PAP2/HPO"/>
</dbReference>
<dbReference type="CDD" id="cd03392">
    <property type="entry name" value="PAP2_like_2"/>
    <property type="match status" value="1"/>
</dbReference>
<proteinExistence type="predicted"/>
<feature type="transmembrane region" description="Helical" evidence="1">
    <location>
        <begin position="155"/>
        <end position="176"/>
    </location>
</feature>
<accession>A0A399RHA2</accession>
<dbReference type="InterPro" id="IPR036938">
    <property type="entry name" value="PAP2/HPO_sf"/>
</dbReference>
<dbReference type="Gene3D" id="1.20.144.10">
    <property type="entry name" value="Phosphatidic acid phosphatase type 2/haloperoxidase"/>
    <property type="match status" value="1"/>
</dbReference>
<keyword evidence="1" id="KW-1133">Transmembrane helix</keyword>
<feature type="transmembrane region" description="Helical" evidence="1">
    <location>
        <begin position="182"/>
        <end position="200"/>
    </location>
</feature>
<evidence type="ECO:0000259" key="2">
    <source>
        <dbReference type="SMART" id="SM00014"/>
    </source>
</evidence>